<keyword evidence="11" id="KW-1185">Reference proteome</keyword>
<comment type="catalytic activity">
    <reaction evidence="1">
        <text>Thiol-dependent hydrolysis of ester, thioester, amide, peptide and isopeptide bonds formed by the C-terminal Gly of ubiquitin (a 76-residue protein attached to proteins as an intracellular targeting signal).</text>
        <dbReference type="EC" id="3.4.19.12"/>
    </reaction>
</comment>
<accession>A0A1C7MD53</accession>
<dbReference type="Pfam" id="PF12340">
    <property type="entry name" value="DUF3638"/>
    <property type="match status" value="1"/>
</dbReference>
<dbReference type="STRING" id="5627.A0A1C7MD53"/>
<evidence type="ECO:0000256" key="3">
    <source>
        <dbReference type="ARBA" id="ARBA00022670"/>
    </source>
</evidence>
<proteinExistence type="predicted"/>
<evidence type="ECO:0000256" key="4">
    <source>
        <dbReference type="ARBA" id="ARBA00022786"/>
    </source>
</evidence>
<dbReference type="InterPro" id="IPR022099">
    <property type="entry name" value="DUF3638"/>
</dbReference>
<gene>
    <name evidence="10" type="ORF">A0H81_05455</name>
</gene>
<dbReference type="EC" id="3.4.19.12" evidence="2"/>
<evidence type="ECO:0000313" key="11">
    <source>
        <dbReference type="Proteomes" id="UP000092993"/>
    </source>
</evidence>
<evidence type="ECO:0000256" key="6">
    <source>
        <dbReference type="ARBA" id="ARBA00022807"/>
    </source>
</evidence>
<protein>
    <recommendedName>
        <fullName evidence="2">ubiquitinyl hydrolase 1</fullName>
        <ecNumber evidence="2">3.4.19.12</ecNumber>
    </recommendedName>
</protein>
<evidence type="ECO:0000259" key="7">
    <source>
        <dbReference type="Pfam" id="PF12340"/>
    </source>
</evidence>
<dbReference type="OrthoDB" id="3182339at2759"/>
<feature type="domain" description="DUF3638" evidence="7">
    <location>
        <begin position="1869"/>
        <end position="2070"/>
    </location>
</feature>
<evidence type="ECO:0000256" key="2">
    <source>
        <dbReference type="ARBA" id="ARBA00012759"/>
    </source>
</evidence>
<dbReference type="Pfam" id="PF20255">
    <property type="entry name" value="DUF6606"/>
    <property type="match status" value="1"/>
</dbReference>
<comment type="caution">
    <text evidence="10">The sequence shown here is derived from an EMBL/GenBank/DDBJ whole genome shotgun (WGS) entry which is preliminary data.</text>
</comment>
<feature type="domain" description="DUF3645" evidence="8">
    <location>
        <begin position="2182"/>
        <end position="2214"/>
    </location>
</feature>
<sequence>MLAPISSTSASPALSPLAKSSMNKQDLLYIINHIFMPPKLPQDSDHAVDKDRALACIVSQTAQEYSYLLSRQLDPLVKMLLDLEDCTESLSIELVQKQLANMQDDGEIRIYGNAAVIVRNSSHETTFESFEVSKTAAAVMEAKGKLSCSYPGPAITIPRDVIRDASFRQSLANFLVHMNEVVLDAAPTTKKAKSVVVEERDTPDPRYITQLLTGIMRGIGKEATISRIHKRIADDTYLRRQSGHDDDYKSFMVFLMAKILLQALNRDMSSDLLFCMRAKLSRRLYKLGTAAPDFLARLVSEVTEKVEVRLTKRWTTVQEAHERGSYWNPDELNVSYDTRLSLDNCCDHLLRVLTRPLPPTSSSSFQPQHPSRFTKFHQFISGDRSNVSSTCKSDPHSALVDFEACVEGSLSDWVTTVTDVDSACTAIVDCMENYWDQRGMYEGNPENMSIMYLTLLGLWVALDQLALRGCPLLREYSPEIPESLFEHLLLRTTSQIDRLERAIQYLRGRHRQARWSVFTDKVDHNTFAVRFFATSEIHHRLKLRIEKRAELDKKNKLRELEEQTRENDLKSQVVVFELDCPTIYSAWRIATYTFLHDFCTPSEYVAQKPASPSTILDGYTALQQYWRRPRNARVTLASEPKPFMKSHYKNTNIPSNESQVCVNNALQFKIFDRSKSCWAADVFARCSIAPNCTFILPPGPYQCLQYAISGTSHTSNDIISNQAECHMDLTIHEFMAELRAKALTFRQEEVHALLIQAVWQVGPLSASGDPEWHSELTKPDFGSVLLGELEALLLGVEANWQEVLTVRTVIALAIRLLSSTVHGDVIGKACDLLRKARLITFAWLQQLLKKLQESDDDGVEEFRGRVCEMAAACRGTFDVDSRRLREVLCSAEDITILVQCAIVLHDNAPPDVTTLSPHLRILLDRDRRISHYLEPWLLKLIRSDRVGFDGALRAIWPAYLPGTSWQQMLDPNGRWLTSRTAMGVSQHSQDIHYNVLEGTLLINGRPLGRLPQNIVTHPLYALKVLHVSPGGIPLMLQHYPLVHFGFRRKSELVIRATQGDTVLELVPREKLIGDLPHAFVHDHIHWLDIRTGVIELRPTIDKWNSSSENWHIYFSLNSFMRRGDATLVDIRSPTYEMLIKRLEPLESQDHIIITCCGQQSEVTLSVDLPRYSLSFFVDEDNELQSRNMRNMVVDSNQSTGTMIGLRNQLVLRPADSIRMKLALARCVLVPVGEISLSQADHHIVVQIDTGSNSRVQFQQYRIDDTLGRLDGNVSLANKLYKVYLHALTSHCLADPLTGRTGTEEALHDLHSAGCWSFQSLNRVEENLLEKIGSLTPIRQFYPKHLRVMQQTIWSKLSPLSQHHEFYVATRSILEYAERLCVFQERDELPSKTTSMSIHLLERAASRNSVYYPAEFSYSPPRSDVKDTEYQSRDGLDKVGTAQETAVCDIARRVFEWPERLGTCYELFEKLRGWKNICGSANGSGLSLQYDSRWLKPDLAKEWISLYNLLRSSRKPCDQYSIMFVLSAITYGSPESSHLVGTLLAFATCSDFQVLNPPSYPHYTLTDGCEPDREKVLQMIKLATHSFECSPEAKLSRLAEESEVKVARRRYATYEKQCKIKQADLTRILVEQWPCEKPQIPAATEGTRFDIRELGDKVEASFGSWYRNMLLGDHIREVEKTLRELHLSLVRNSNRYQFARGSIDLRATVVAIPISSLFTRKVPALDRSPPSIAVLNSTEQHYVSCSERTHSLISEFRGRELPFHKIYGDNMAISQRTLEQETVDAYPEAIPFPSEYLANHYTQCKAHLDRVFGAIVNLSDVNLTAEWKRALISLANAVISVQRAQRLLGFTLGNQRDEFFKELKNTSCDGWDPSLYPDWLLVQIDGHFIVRSIQADVALEMISPTSGGNTALQLNMGEGKSSIIVPVIAATLADRTRLTLVDRLGGLTNRRIFYMPFSRAINPDVDQVRVIQDLYEECMRVGGILVTQPDHILSFKLMAIDRQLSANDPAHRPITDQLLKSQRWLENNTRDILDESDEILHVRFQLVYTVRLQRHLEDHPDRWTTIQQVFMHRATRRSKWCLPPIRILMSDAGAYLVSLIAQNIVNGALPNYTLGQLDRQMRASVLSFITELQVADAIAQQVQNYCENSALWKGLLLLRGLLAHGILVYVLKERRWRVDYGLDQQRSMLAVPYRAKDVPALRAEFGHPDVAVALTCLSYYYGGLSEHQIGLCFARLYKLDNPTLEYETWIHDCDNVPQSLRELNGVNLRSPEQCQQYLIPLFRRNISVIDFFLSQVVFPKEAKEFPQKQAASGWDIAEKKHHVTTGFSGTNDNRYLLPDDAHGERLSAQKFLELLVQQEPEIRVLLDVGAEMLELQNDALVAQWLALNQNAQAAVYFGDNDQLMVLTRDGAVESFVSSPFNQQLDQCLLYLDDAHTRGTDVKLPRDVRAAVTLGPKVTKDRLVQGCMRMRKLGSGHSVMFFAPLEIDRSIREAAKKMESDTVEVIDILRWVMLETCSDIQQRAHQWAEQGFDHGNRASAWSKFCDHQQKSKPSDLLWIALFCLSV</sequence>
<keyword evidence="3" id="KW-0645">Protease</keyword>
<dbReference type="InterPro" id="IPR046541">
    <property type="entry name" value="DUF6606"/>
</dbReference>
<keyword evidence="5" id="KW-0378">Hydrolase</keyword>
<reference evidence="10 11" key="1">
    <citation type="submission" date="2016-03" db="EMBL/GenBank/DDBJ databases">
        <title>Whole genome sequencing of Grifola frondosa 9006-11.</title>
        <authorList>
            <person name="Min B."/>
            <person name="Park H."/>
            <person name="Kim J.-G."/>
            <person name="Cho H."/>
            <person name="Oh Y.-L."/>
            <person name="Kong W.-S."/>
            <person name="Choi I.-G."/>
        </authorList>
    </citation>
    <scope>NUCLEOTIDE SEQUENCE [LARGE SCALE GENOMIC DNA]</scope>
    <source>
        <strain evidence="10 11">9006-11</strain>
    </source>
</reference>
<dbReference type="Pfam" id="PF12359">
    <property type="entry name" value="DUF3645"/>
    <property type="match status" value="1"/>
</dbReference>
<dbReference type="GO" id="GO:0004843">
    <property type="term" value="F:cysteine-type deubiquitinase activity"/>
    <property type="evidence" value="ECO:0007669"/>
    <property type="project" value="UniProtKB-EC"/>
</dbReference>
<evidence type="ECO:0000256" key="5">
    <source>
        <dbReference type="ARBA" id="ARBA00022801"/>
    </source>
</evidence>
<evidence type="ECO:0000256" key="1">
    <source>
        <dbReference type="ARBA" id="ARBA00000707"/>
    </source>
</evidence>
<feature type="domain" description="DUF6606" evidence="9">
    <location>
        <begin position="30"/>
        <end position="238"/>
    </location>
</feature>
<keyword evidence="4" id="KW-0833">Ubl conjugation pathway</keyword>
<dbReference type="GO" id="GO:0006508">
    <property type="term" value="P:proteolysis"/>
    <property type="evidence" value="ECO:0007669"/>
    <property type="project" value="UniProtKB-KW"/>
</dbReference>
<dbReference type="EMBL" id="LUGG01000005">
    <property type="protein sequence ID" value="OBZ74845.1"/>
    <property type="molecule type" value="Genomic_DNA"/>
</dbReference>
<name>A0A1C7MD53_GRIFR</name>
<organism evidence="10 11">
    <name type="scientific">Grifola frondosa</name>
    <name type="common">Maitake</name>
    <name type="synonym">Polyporus frondosus</name>
    <dbReference type="NCBI Taxonomy" id="5627"/>
    <lineage>
        <taxon>Eukaryota</taxon>
        <taxon>Fungi</taxon>
        <taxon>Dikarya</taxon>
        <taxon>Basidiomycota</taxon>
        <taxon>Agaricomycotina</taxon>
        <taxon>Agaricomycetes</taxon>
        <taxon>Polyporales</taxon>
        <taxon>Grifolaceae</taxon>
        <taxon>Grifola</taxon>
    </lineage>
</organism>
<dbReference type="PANTHER" id="PTHR13367">
    <property type="entry name" value="UBIQUITIN THIOESTERASE"/>
    <property type="match status" value="1"/>
</dbReference>
<evidence type="ECO:0000259" key="8">
    <source>
        <dbReference type="Pfam" id="PF12359"/>
    </source>
</evidence>
<keyword evidence="6" id="KW-0788">Thiol protease</keyword>
<dbReference type="InterPro" id="IPR051346">
    <property type="entry name" value="OTU_Deubiquitinase"/>
</dbReference>
<dbReference type="Proteomes" id="UP000092993">
    <property type="component" value="Unassembled WGS sequence"/>
</dbReference>
<evidence type="ECO:0000259" key="9">
    <source>
        <dbReference type="Pfam" id="PF20255"/>
    </source>
</evidence>
<dbReference type="InterPro" id="IPR022105">
    <property type="entry name" value="DUF3645"/>
</dbReference>
<evidence type="ECO:0000313" key="10">
    <source>
        <dbReference type="EMBL" id="OBZ74845.1"/>
    </source>
</evidence>
<dbReference type="PANTHER" id="PTHR13367:SF33">
    <property type="entry name" value="P-LOOP CONTAINING NUCLEOSIDE TRIPHOSPHATE HYDROLASE PROTEIN"/>
    <property type="match status" value="1"/>
</dbReference>
<dbReference type="OMA" id="GAVACHI"/>